<name>U4L9E5_PYROM</name>
<dbReference type="PANTHER" id="PTHR12901">
    <property type="entry name" value="SPERM PROTEIN HOMOLOG"/>
    <property type="match status" value="1"/>
</dbReference>
<keyword evidence="6" id="KW-1185">Reference proteome</keyword>
<dbReference type="STRING" id="1076935.U4L9E5"/>
<dbReference type="OrthoDB" id="292693at2759"/>
<organism evidence="5 6">
    <name type="scientific">Pyronema omphalodes (strain CBS 100304)</name>
    <name type="common">Pyronema confluens</name>
    <dbReference type="NCBI Taxonomy" id="1076935"/>
    <lineage>
        <taxon>Eukaryota</taxon>
        <taxon>Fungi</taxon>
        <taxon>Dikarya</taxon>
        <taxon>Ascomycota</taxon>
        <taxon>Pezizomycotina</taxon>
        <taxon>Pezizomycetes</taxon>
        <taxon>Pezizales</taxon>
        <taxon>Pyronemataceae</taxon>
        <taxon>Pyronema</taxon>
    </lineage>
</organism>
<accession>U4L9E5</accession>
<gene>
    <name evidence="5" type="ORF">PCON_13294</name>
</gene>
<feature type="domain" description="Coenzyme Q-binding protein COQ10 START" evidence="4">
    <location>
        <begin position="39"/>
        <end position="166"/>
    </location>
</feature>
<dbReference type="OMA" id="IDGPFKY"/>
<dbReference type="EMBL" id="HF935887">
    <property type="protein sequence ID" value="CCX13701.1"/>
    <property type="molecule type" value="Genomic_DNA"/>
</dbReference>
<evidence type="ECO:0000256" key="3">
    <source>
        <dbReference type="ARBA" id="ARBA00024947"/>
    </source>
</evidence>
<dbReference type="Pfam" id="PF03364">
    <property type="entry name" value="Polyketide_cyc"/>
    <property type="match status" value="1"/>
</dbReference>
<comment type="function">
    <text evidence="3">Required for the function of coenzyme Q in the respiratory chain. May serve as a chaperone or may be involved in the transport of Q6 from its site of synthesis to the catalytic sites of the respiratory complexes.</text>
</comment>
<dbReference type="GO" id="GO:0048039">
    <property type="term" value="F:ubiquinone binding"/>
    <property type="evidence" value="ECO:0007669"/>
    <property type="project" value="InterPro"/>
</dbReference>
<evidence type="ECO:0000313" key="5">
    <source>
        <dbReference type="EMBL" id="CCX13701.1"/>
    </source>
</evidence>
<evidence type="ECO:0000256" key="2">
    <source>
        <dbReference type="ARBA" id="ARBA00011814"/>
    </source>
</evidence>
<sequence length="176" mass="19742">MSVRALVPRPCVARTLRRTFFDLPTPGAIQRFSATRHLPYDVKPLYSLIADIDSYRHFLPYCVGSHITKRDPTTNDPTEADLRVGWGNFDETFRSRVRCEPGTNCVEATSESPLFTKLKARWEIEKKEQGADVRLNVEVAFNNPLYAAASGAVAPKLAQIMVEAFEKRAGDVLGKK</sequence>
<evidence type="ECO:0000313" key="6">
    <source>
        <dbReference type="Proteomes" id="UP000018144"/>
    </source>
</evidence>
<dbReference type="GO" id="GO:0045333">
    <property type="term" value="P:cellular respiration"/>
    <property type="evidence" value="ECO:0007669"/>
    <property type="project" value="InterPro"/>
</dbReference>
<dbReference type="PANTHER" id="PTHR12901:SF10">
    <property type="entry name" value="COENZYME Q-BINDING PROTEIN COQ10, MITOCHONDRIAL"/>
    <property type="match status" value="1"/>
</dbReference>
<protein>
    <submittedName>
        <fullName evidence="5">Similar to Coenzyme Q-binding protein coq10, mitochondrial acc. no. Q9USM9</fullName>
    </submittedName>
</protein>
<dbReference type="Proteomes" id="UP000018144">
    <property type="component" value="Unassembled WGS sequence"/>
</dbReference>
<dbReference type="InterPro" id="IPR044996">
    <property type="entry name" value="COQ10-like"/>
</dbReference>
<proteinExistence type="inferred from homology"/>
<dbReference type="GO" id="GO:0005739">
    <property type="term" value="C:mitochondrion"/>
    <property type="evidence" value="ECO:0007669"/>
    <property type="project" value="TreeGrafter"/>
</dbReference>
<dbReference type="SUPFAM" id="SSF55961">
    <property type="entry name" value="Bet v1-like"/>
    <property type="match status" value="1"/>
</dbReference>
<comment type="similarity">
    <text evidence="1">Belongs to the COQ10 family.</text>
</comment>
<dbReference type="Gene3D" id="3.30.530.20">
    <property type="match status" value="1"/>
</dbReference>
<dbReference type="CDD" id="cd07813">
    <property type="entry name" value="COQ10p_like"/>
    <property type="match status" value="1"/>
</dbReference>
<evidence type="ECO:0000259" key="4">
    <source>
        <dbReference type="Pfam" id="PF03364"/>
    </source>
</evidence>
<comment type="subunit">
    <text evidence="2">Interacts with coenzyme Q.</text>
</comment>
<dbReference type="InterPro" id="IPR023393">
    <property type="entry name" value="START-like_dom_sf"/>
</dbReference>
<dbReference type="eggNOG" id="KOG3177">
    <property type="taxonomic scope" value="Eukaryota"/>
</dbReference>
<dbReference type="InterPro" id="IPR005031">
    <property type="entry name" value="COQ10_START"/>
</dbReference>
<evidence type="ECO:0000256" key="1">
    <source>
        <dbReference type="ARBA" id="ARBA00006885"/>
    </source>
</evidence>
<reference evidence="5 6" key="1">
    <citation type="journal article" date="2013" name="PLoS Genet.">
        <title>The genome and development-dependent transcriptomes of Pyronema confluens: a window into fungal evolution.</title>
        <authorList>
            <person name="Traeger S."/>
            <person name="Altegoer F."/>
            <person name="Freitag M."/>
            <person name="Gabaldon T."/>
            <person name="Kempken F."/>
            <person name="Kumar A."/>
            <person name="Marcet-Houben M."/>
            <person name="Poggeler S."/>
            <person name="Stajich J.E."/>
            <person name="Nowrousian M."/>
        </authorList>
    </citation>
    <scope>NUCLEOTIDE SEQUENCE [LARGE SCALE GENOMIC DNA]</scope>
    <source>
        <strain evidence="6">CBS 100304</strain>
        <tissue evidence="5">Vegetative mycelium</tissue>
    </source>
</reference>
<dbReference type="AlphaFoldDB" id="U4L9E5"/>